<dbReference type="InterPro" id="IPR035965">
    <property type="entry name" value="PAS-like_dom_sf"/>
</dbReference>
<dbReference type="Pfam" id="PF13185">
    <property type="entry name" value="GAF_2"/>
    <property type="match status" value="1"/>
</dbReference>
<dbReference type="CDD" id="cd00130">
    <property type="entry name" value="PAS"/>
    <property type="match status" value="1"/>
</dbReference>
<evidence type="ECO:0000313" key="2">
    <source>
        <dbReference type="EMBL" id="EMS78559.1"/>
    </source>
</evidence>
<dbReference type="NCBIfam" id="TIGR00229">
    <property type="entry name" value="sensory_box"/>
    <property type="match status" value="1"/>
</dbReference>
<dbReference type="PROSITE" id="PS50112">
    <property type="entry name" value="PAS"/>
    <property type="match status" value="1"/>
</dbReference>
<feature type="domain" description="PAS" evidence="1">
    <location>
        <begin position="40"/>
        <end position="104"/>
    </location>
</feature>
<keyword evidence="3" id="KW-1185">Reference proteome</keyword>
<evidence type="ECO:0000259" key="1">
    <source>
        <dbReference type="PROSITE" id="PS50112"/>
    </source>
</evidence>
<dbReference type="Gene3D" id="3.30.450.40">
    <property type="match status" value="1"/>
</dbReference>
<sequence length="324" mass="36062">MIVSMPEFQENNSLISGKPQAYEPADLCDFLRGRSPWHYDSLPMGYLTLDKRGRIVDINRVAAGILGFCKKELMGKDFFTLLDPEDLKIMEKNEYGLQDMKSASQINLRIRTVSGRTWIKAFAMETDLSDHQALSLIFTDITTQKQTEKELGWQLRVTREMDAITEAITQQDPDYSRISRIVLTAAADLTQSANAFMARISETSRSTVQLGFEQVYPEKCGLASLTLTLSPDGRDGIHASLGKAVNTGKPIFTIQPPKDSPAPGFLLGHIPIHSVLAVPLPVNHRPRKLLILANPATPYSQEMVKMVTRLAKLYSIALKLELSG</sequence>
<protein>
    <submittedName>
        <fullName evidence="2">PAS/GAF domain-containing protein</fullName>
    </submittedName>
</protein>
<dbReference type="SUPFAM" id="SSF55785">
    <property type="entry name" value="PYP-like sensor domain (PAS domain)"/>
    <property type="match status" value="1"/>
</dbReference>
<dbReference type="SMART" id="SM00091">
    <property type="entry name" value="PAS"/>
    <property type="match status" value="1"/>
</dbReference>
<dbReference type="Gene3D" id="3.30.450.20">
    <property type="entry name" value="PAS domain"/>
    <property type="match status" value="1"/>
</dbReference>
<dbReference type="RefSeq" id="WP_006966987.1">
    <property type="nucleotide sequence ID" value="NZ_APJX01000007.1"/>
</dbReference>
<dbReference type="Proteomes" id="UP000014216">
    <property type="component" value="Unassembled WGS sequence"/>
</dbReference>
<accession>S0FZB8</accession>
<dbReference type="AlphaFoldDB" id="S0FZB8"/>
<dbReference type="OrthoDB" id="9797341at2"/>
<reference evidence="2 3" key="1">
    <citation type="journal article" date="2013" name="Genome Announc.">
        <title>Draft Genome Sequence of Desulfotignum phosphitoxidans DSM 13687 Strain FiPS-3.</title>
        <authorList>
            <person name="Poehlein A."/>
            <person name="Daniel R."/>
            <person name="Simeonova D.D."/>
        </authorList>
    </citation>
    <scope>NUCLEOTIDE SEQUENCE [LARGE SCALE GENOMIC DNA]</scope>
    <source>
        <strain evidence="2 3">DSM 13687</strain>
    </source>
</reference>
<comment type="caution">
    <text evidence="2">The sequence shown here is derived from an EMBL/GenBank/DDBJ whole genome shotgun (WGS) entry which is preliminary data.</text>
</comment>
<dbReference type="InterPro" id="IPR003018">
    <property type="entry name" value="GAF"/>
</dbReference>
<proteinExistence type="predicted"/>
<dbReference type="InterPro" id="IPR000014">
    <property type="entry name" value="PAS"/>
</dbReference>
<dbReference type="EMBL" id="APJX01000007">
    <property type="protein sequence ID" value="EMS78559.1"/>
    <property type="molecule type" value="Genomic_DNA"/>
</dbReference>
<gene>
    <name evidence="2" type="ORF">Dpo_7c00290</name>
</gene>
<dbReference type="Pfam" id="PF13426">
    <property type="entry name" value="PAS_9"/>
    <property type="match status" value="1"/>
</dbReference>
<evidence type="ECO:0000313" key="3">
    <source>
        <dbReference type="Proteomes" id="UP000014216"/>
    </source>
</evidence>
<dbReference type="InterPro" id="IPR029016">
    <property type="entry name" value="GAF-like_dom_sf"/>
</dbReference>
<dbReference type="SUPFAM" id="SSF55781">
    <property type="entry name" value="GAF domain-like"/>
    <property type="match status" value="1"/>
</dbReference>
<organism evidence="2 3">
    <name type="scientific">Desulfotignum phosphitoxidans DSM 13687</name>
    <dbReference type="NCBI Taxonomy" id="1286635"/>
    <lineage>
        <taxon>Bacteria</taxon>
        <taxon>Pseudomonadati</taxon>
        <taxon>Thermodesulfobacteriota</taxon>
        <taxon>Desulfobacteria</taxon>
        <taxon>Desulfobacterales</taxon>
        <taxon>Desulfobacteraceae</taxon>
        <taxon>Desulfotignum</taxon>
    </lineage>
</organism>
<name>S0FZB8_9BACT</name>